<keyword evidence="1" id="KW-0732">Signal</keyword>
<accession>A0A9W9DEP4</accession>
<protein>
    <submittedName>
        <fullName evidence="2">Uncharacterized protein</fullName>
    </submittedName>
</protein>
<gene>
    <name evidence="2" type="ORF">C8J55DRAFT_566343</name>
</gene>
<comment type="caution">
    <text evidence="2">The sequence shown here is derived from an EMBL/GenBank/DDBJ whole genome shotgun (WGS) entry which is preliminary data.</text>
</comment>
<reference evidence="2" key="1">
    <citation type="submission" date="2022-08" db="EMBL/GenBank/DDBJ databases">
        <authorList>
            <consortium name="DOE Joint Genome Institute"/>
            <person name="Min B."/>
            <person name="Riley R."/>
            <person name="Sierra-Patev S."/>
            <person name="Naranjo-Ortiz M."/>
            <person name="Looney B."/>
            <person name="Konkel Z."/>
            <person name="Slot J.C."/>
            <person name="Sakamoto Y."/>
            <person name="Steenwyk J.L."/>
            <person name="Rokas A."/>
            <person name="Carro J."/>
            <person name="Camarero S."/>
            <person name="Ferreira P."/>
            <person name="Molpeceres G."/>
            <person name="Ruiz-Duenas F.J."/>
            <person name="Serrano A."/>
            <person name="Henrissat B."/>
            <person name="Drula E."/>
            <person name="Hughes K.W."/>
            <person name="Mata J.L."/>
            <person name="Ishikawa N.K."/>
            <person name="Vargas-Isla R."/>
            <person name="Ushijima S."/>
            <person name="Smith C.A."/>
            <person name="Ahrendt S."/>
            <person name="Andreopoulos W."/>
            <person name="He G."/>
            <person name="Labutti K."/>
            <person name="Lipzen A."/>
            <person name="Ng V."/>
            <person name="Sandor L."/>
            <person name="Barry K."/>
            <person name="Martinez A.T."/>
            <person name="Xiao Y."/>
            <person name="Gibbons J.G."/>
            <person name="Terashima K."/>
            <person name="Hibbett D.S."/>
            <person name="Grigoriev I.V."/>
        </authorList>
    </citation>
    <scope>NUCLEOTIDE SEQUENCE</scope>
    <source>
        <strain evidence="2">Sp2 HRB7682 ss15</strain>
    </source>
</reference>
<name>A0A9W9DEP4_9AGAR</name>
<evidence type="ECO:0000256" key="1">
    <source>
        <dbReference type="SAM" id="SignalP"/>
    </source>
</evidence>
<dbReference type="AlphaFoldDB" id="A0A9W9DEP4"/>
<organism evidence="2 3">
    <name type="scientific">Lentinula lateritia</name>
    <dbReference type="NCBI Taxonomy" id="40482"/>
    <lineage>
        <taxon>Eukaryota</taxon>
        <taxon>Fungi</taxon>
        <taxon>Dikarya</taxon>
        <taxon>Basidiomycota</taxon>
        <taxon>Agaricomycotina</taxon>
        <taxon>Agaricomycetes</taxon>
        <taxon>Agaricomycetidae</taxon>
        <taxon>Agaricales</taxon>
        <taxon>Marasmiineae</taxon>
        <taxon>Omphalotaceae</taxon>
        <taxon>Lentinula</taxon>
    </lineage>
</organism>
<feature type="signal peptide" evidence="1">
    <location>
        <begin position="1"/>
        <end position="20"/>
    </location>
</feature>
<sequence length="270" mass="29610">MHLNQVFVYLLLGIVSGAASAPVSSNMIASSELTKGITQSANVESGSDLDIRTIGALSHPTRRILPVDSHSVMEARSEDISEGWHEVSSDEDDEKWEKIHHPGQATGQPTKSTTVVRPEPPTTIGAKVPAQKPKGPEPKTPPVSLLSYTWDGIGSADLHYQRVSPNDMLIRRQAVELVEKAAESIWKLTNFLINRDNSFMYPVTHSHSIETAEFKFILKLEYDGAKGENYCEGRVEGESDDGCIGIIRYGKGRISELRNKDGVVAQITST</sequence>
<dbReference type="EMBL" id="JANVFS010000051">
    <property type="protein sequence ID" value="KAJ4465414.1"/>
    <property type="molecule type" value="Genomic_DNA"/>
</dbReference>
<reference evidence="2" key="2">
    <citation type="journal article" date="2023" name="Proc. Natl. Acad. Sci. U.S.A.">
        <title>A global phylogenomic analysis of the shiitake genus Lentinula.</title>
        <authorList>
            <person name="Sierra-Patev S."/>
            <person name="Min B."/>
            <person name="Naranjo-Ortiz M."/>
            <person name="Looney B."/>
            <person name="Konkel Z."/>
            <person name="Slot J.C."/>
            <person name="Sakamoto Y."/>
            <person name="Steenwyk J.L."/>
            <person name="Rokas A."/>
            <person name="Carro J."/>
            <person name="Camarero S."/>
            <person name="Ferreira P."/>
            <person name="Molpeceres G."/>
            <person name="Ruiz-Duenas F.J."/>
            <person name="Serrano A."/>
            <person name="Henrissat B."/>
            <person name="Drula E."/>
            <person name="Hughes K.W."/>
            <person name="Mata J.L."/>
            <person name="Ishikawa N.K."/>
            <person name="Vargas-Isla R."/>
            <person name="Ushijima S."/>
            <person name="Smith C.A."/>
            <person name="Donoghue J."/>
            <person name="Ahrendt S."/>
            <person name="Andreopoulos W."/>
            <person name="He G."/>
            <person name="LaButti K."/>
            <person name="Lipzen A."/>
            <person name="Ng V."/>
            <person name="Riley R."/>
            <person name="Sandor L."/>
            <person name="Barry K."/>
            <person name="Martinez A.T."/>
            <person name="Xiao Y."/>
            <person name="Gibbons J.G."/>
            <person name="Terashima K."/>
            <person name="Grigoriev I.V."/>
            <person name="Hibbett D."/>
        </authorList>
    </citation>
    <scope>NUCLEOTIDE SEQUENCE</scope>
    <source>
        <strain evidence="2">Sp2 HRB7682 ss15</strain>
    </source>
</reference>
<evidence type="ECO:0000313" key="2">
    <source>
        <dbReference type="EMBL" id="KAJ4465414.1"/>
    </source>
</evidence>
<dbReference type="Proteomes" id="UP001150238">
    <property type="component" value="Unassembled WGS sequence"/>
</dbReference>
<evidence type="ECO:0000313" key="3">
    <source>
        <dbReference type="Proteomes" id="UP001150238"/>
    </source>
</evidence>
<proteinExistence type="predicted"/>
<feature type="chain" id="PRO_5040973515" evidence="1">
    <location>
        <begin position="21"/>
        <end position="270"/>
    </location>
</feature>